<organism evidence="1 2">
    <name type="scientific">Panagrolaimus sp. PS1159</name>
    <dbReference type="NCBI Taxonomy" id="55785"/>
    <lineage>
        <taxon>Eukaryota</taxon>
        <taxon>Metazoa</taxon>
        <taxon>Ecdysozoa</taxon>
        <taxon>Nematoda</taxon>
        <taxon>Chromadorea</taxon>
        <taxon>Rhabditida</taxon>
        <taxon>Tylenchina</taxon>
        <taxon>Panagrolaimomorpha</taxon>
        <taxon>Panagrolaimoidea</taxon>
        <taxon>Panagrolaimidae</taxon>
        <taxon>Panagrolaimus</taxon>
    </lineage>
</organism>
<evidence type="ECO:0000313" key="1">
    <source>
        <dbReference type="Proteomes" id="UP000887580"/>
    </source>
</evidence>
<proteinExistence type="predicted"/>
<reference evidence="2" key="1">
    <citation type="submission" date="2022-11" db="UniProtKB">
        <authorList>
            <consortium name="WormBaseParasite"/>
        </authorList>
    </citation>
    <scope>IDENTIFICATION</scope>
</reference>
<dbReference type="WBParaSite" id="PS1159_v2.g7401.t1">
    <property type="protein sequence ID" value="PS1159_v2.g7401.t1"/>
    <property type="gene ID" value="PS1159_v2.g7401"/>
</dbReference>
<evidence type="ECO:0000313" key="2">
    <source>
        <dbReference type="WBParaSite" id="PS1159_v2.g7401.t1"/>
    </source>
</evidence>
<accession>A0AC35GPP7</accession>
<name>A0AC35GPP7_9BILA</name>
<dbReference type="Proteomes" id="UP000887580">
    <property type="component" value="Unplaced"/>
</dbReference>
<sequence length="127" mass="14100">MLWIGIGIGIFILLIIFIVLGYCCYRIQTQKKPLSGKKNDVQQKTFIPDASKKARTADEEKLLKAVPTKEEVVAKPEPPKEATVAKEKQPKPAKEKLPKEKKAPVVVPKPSKEVTKENVTKEDAPPA</sequence>
<protein>
    <submittedName>
        <fullName evidence="2">Uncharacterized protein</fullName>
    </submittedName>
</protein>